<accession>A0A3E0WVY2</accession>
<organism evidence="1 2">
    <name type="scientific">Alkalilimnicola ehrlichii</name>
    <dbReference type="NCBI Taxonomy" id="351052"/>
    <lineage>
        <taxon>Bacteria</taxon>
        <taxon>Pseudomonadati</taxon>
        <taxon>Pseudomonadota</taxon>
        <taxon>Gammaproteobacteria</taxon>
        <taxon>Chromatiales</taxon>
        <taxon>Ectothiorhodospiraceae</taxon>
        <taxon>Alkalilimnicola</taxon>
    </lineage>
</organism>
<dbReference type="AlphaFoldDB" id="A0A3E0WVY2"/>
<keyword evidence="2" id="KW-1185">Reference proteome</keyword>
<comment type="caution">
    <text evidence="1">The sequence shown here is derived from an EMBL/GenBank/DDBJ whole genome shotgun (WGS) entry which is preliminary data.</text>
</comment>
<dbReference type="InterPro" id="IPR029063">
    <property type="entry name" value="SAM-dependent_MTases_sf"/>
</dbReference>
<dbReference type="Proteomes" id="UP000256763">
    <property type="component" value="Unassembled WGS sequence"/>
</dbReference>
<dbReference type="SUPFAM" id="SSF53335">
    <property type="entry name" value="S-adenosyl-L-methionine-dependent methyltransferases"/>
    <property type="match status" value="1"/>
</dbReference>
<evidence type="ECO:0000313" key="2">
    <source>
        <dbReference type="Proteomes" id="UP000256763"/>
    </source>
</evidence>
<evidence type="ECO:0000313" key="1">
    <source>
        <dbReference type="EMBL" id="RFA36087.1"/>
    </source>
</evidence>
<dbReference type="EMBL" id="NFZW01000010">
    <property type="protein sequence ID" value="RFA36087.1"/>
    <property type="molecule type" value="Genomic_DNA"/>
</dbReference>
<reference evidence="2" key="1">
    <citation type="submission" date="2017-05" db="EMBL/GenBank/DDBJ databases">
        <authorList>
            <person name="Sharma S."/>
            <person name="Sidhu C."/>
            <person name="Pinnaka A.K."/>
        </authorList>
    </citation>
    <scope>NUCLEOTIDE SEQUENCE [LARGE SCALE GENOMIC DNA]</scope>
    <source>
        <strain evidence="2">AK93</strain>
    </source>
</reference>
<sequence>MGCDQRRVFLELGSATAGTLAYLRGFRCCLAVADAAEELLRLGSEGPEVLTAQRLKALLPDGLDEPVDAVFCWDLLNYLSQPALAALGRLFSEIVRPDGLVHALVQTRDNTIPDRPGRYAAMGAETLFGEAGESAATRAAPRYTPWDLEKYCGNLVVDRSVMLRNGMQEYLLRVTPDAAGPREIPALYRSGGEFWGCRYRIALLAIKQQTKKPR</sequence>
<protein>
    <recommendedName>
        <fullName evidence="3">Methyltransferase type 11 domain-containing protein</fullName>
    </recommendedName>
</protein>
<evidence type="ECO:0008006" key="3">
    <source>
        <dbReference type="Google" id="ProtNLM"/>
    </source>
</evidence>
<dbReference type="Gene3D" id="3.40.50.150">
    <property type="entry name" value="Vaccinia Virus protein VP39"/>
    <property type="match status" value="1"/>
</dbReference>
<gene>
    <name evidence="1" type="ORF">CAL65_11565</name>
</gene>
<proteinExistence type="predicted"/>
<name>A0A3E0WVY2_9GAMM</name>